<dbReference type="AlphaFoldDB" id="A0A3A9WJL9"/>
<dbReference type="Proteomes" id="UP000268652">
    <property type="component" value="Unassembled WGS sequence"/>
</dbReference>
<dbReference type="OrthoDB" id="162563at2"/>
<dbReference type="EMBL" id="RBDY01000001">
    <property type="protein sequence ID" value="RKN27701.1"/>
    <property type="molecule type" value="Genomic_DNA"/>
</dbReference>
<name>A0A3A9WJL9_9ACTN</name>
<dbReference type="Pfam" id="PF10012">
    <property type="entry name" value="DUF2255"/>
    <property type="match status" value="1"/>
</dbReference>
<sequence length="123" mass="13523">MTPEFAAVKDYLDTANTIRIATPLASGGERETPIWSVTVDDVPYVRSAYGEGSHWYRRATRAGRATIVSDRGRHPVAVTRVDDEATRAAVDDAYRAKYAREASSLQPLLGETSRVTTLRIGEP</sequence>
<accession>A0A3A9WJL9</accession>
<proteinExistence type="predicted"/>
<evidence type="ECO:0000313" key="1">
    <source>
        <dbReference type="EMBL" id="RKN12533.1"/>
    </source>
</evidence>
<dbReference type="InterPro" id="IPR016888">
    <property type="entry name" value="UCP028498"/>
</dbReference>
<evidence type="ECO:0000313" key="2">
    <source>
        <dbReference type="EMBL" id="RKN27701.1"/>
    </source>
</evidence>
<dbReference type="Proteomes" id="UP000275024">
    <property type="component" value="Unassembled WGS sequence"/>
</dbReference>
<organism evidence="1 4">
    <name type="scientific">Streptomyces radicis</name>
    <dbReference type="NCBI Taxonomy" id="1750517"/>
    <lineage>
        <taxon>Bacteria</taxon>
        <taxon>Bacillati</taxon>
        <taxon>Actinomycetota</taxon>
        <taxon>Actinomycetes</taxon>
        <taxon>Kitasatosporales</taxon>
        <taxon>Streptomycetaceae</taxon>
        <taxon>Streptomyces</taxon>
    </lineage>
</organism>
<evidence type="ECO:0000313" key="4">
    <source>
        <dbReference type="Proteomes" id="UP000275024"/>
    </source>
</evidence>
<gene>
    <name evidence="2" type="ORF">D7318_02105</name>
    <name evidence="1" type="ORF">D7319_00790</name>
</gene>
<keyword evidence="3" id="KW-1185">Reference proteome</keyword>
<reference evidence="3 4" key="1">
    <citation type="submission" date="2018-09" db="EMBL/GenBank/DDBJ databases">
        <title>Streptomyces sp. nov. DS1-2, an endophytic actinomycete isolated from roots of Dendrobium scabrilingue.</title>
        <authorList>
            <person name="Kuncharoen N."/>
            <person name="Kudo T."/>
            <person name="Ohkuma M."/>
            <person name="Yuki M."/>
            <person name="Tanasupawat S."/>
        </authorList>
    </citation>
    <scope>NUCLEOTIDE SEQUENCE [LARGE SCALE GENOMIC DNA]</scope>
    <source>
        <strain evidence="1 4">AZ1-7</strain>
        <strain evidence="2 3">DS1-2</strain>
    </source>
</reference>
<dbReference type="SUPFAM" id="SSF50475">
    <property type="entry name" value="FMN-binding split barrel"/>
    <property type="match status" value="1"/>
</dbReference>
<dbReference type="EMBL" id="RBDX01000001">
    <property type="protein sequence ID" value="RKN12533.1"/>
    <property type="molecule type" value="Genomic_DNA"/>
</dbReference>
<dbReference type="RefSeq" id="WP_120695060.1">
    <property type="nucleotide sequence ID" value="NZ_RBDX01000001.1"/>
</dbReference>
<dbReference type="Gene3D" id="2.30.110.10">
    <property type="entry name" value="Electron Transport, Fmn-binding Protein, Chain A"/>
    <property type="match status" value="1"/>
</dbReference>
<protein>
    <submittedName>
        <fullName evidence="1">DUF2255 family protein</fullName>
    </submittedName>
</protein>
<dbReference type="InterPro" id="IPR012349">
    <property type="entry name" value="Split_barrel_FMN-bd"/>
</dbReference>
<comment type="caution">
    <text evidence="1">The sequence shown here is derived from an EMBL/GenBank/DDBJ whole genome shotgun (WGS) entry which is preliminary data.</text>
</comment>
<evidence type="ECO:0000313" key="3">
    <source>
        <dbReference type="Proteomes" id="UP000268652"/>
    </source>
</evidence>